<protein>
    <submittedName>
        <fullName evidence="2">Uncharacterized protein</fullName>
    </submittedName>
</protein>
<gene>
    <name evidence="2" type="ORF">A3C06_02360</name>
</gene>
<proteinExistence type="predicted"/>
<reference evidence="2 3" key="1">
    <citation type="journal article" date="2016" name="Nat. Commun.">
        <title>Thousands of microbial genomes shed light on interconnected biogeochemical processes in an aquifer system.</title>
        <authorList>
            <person name="Anantharaman K."/>
            <person name="Brown C.T."/>
            <person name="Hug L.A."/>
            <person name="Sharon I."/>
            <person name="Castelle C.J."/>
            <person name="Probst A.J."/>
            <person name="Thomas B.C."/>
            <person name="Singh A."/>
            <person name="Wilkins M.J."/>
            <person name="Karaoz U."/>
            <person name="Brodie E.L."/>
            <person name="Williams K.H."/>
            <person name="Hubbard S.S."/>
            <person name="Banfield J.F."/>
        </authorList>
    </citation>
    <scope>NUCLEOTIDE SEQUENCE [LARGE SCALE GENOMIC DNA]</scope>
</reference>
<dbReference type="STRING" id="1802312.A3C06_02360"/>
<accession>A0A1G2MSN6</accession>
<evidence type="ECO:0000313" key="3">
    <source>
        <dbReference type="Proteomes" id="UP000177565"/>
    </source>
</evidence>
<name>A0A1G2MSN6_9BACT</name>
<keyword evidence="1" id="KW-0472">Membrane</keyword>
<organism evidence="2 3">
    <name type="scientific">Candidatus Taylorbacteria bacterium RIFCSPHIGHO2_02_FULL_46_13</name>
    <dbReference type="NCBI Taxonomy" id="1802312"/>
    <lineage>
        <taxon>Bacteria</taxon>
        <taxon>Candidatus Tayloriibacteriota</taxon>
    </lineage>
</organism>
<sequence length="102" mass="11152">MFKFFDRLRGEPESYRRRTALVVSFSLTGVVLIAWLMSLSVSSRYSYNQAQATSSTSPTAAVREAFVGGVSIVKDFMNAIQQTKSIIFNAASSSPASSTEIQ</sequence>
<evidence type="ECO:0000313" key="2">
    <source>
        <dbReference type="EMBL" id="OHA26863.1"/>
    </source>
</evidence>
<dbReference type="AlphaFoldDB" id="A0A1G2MSN6"/>
<evidence type="ECO:0000256" key="1">
    <source>
        <dbReference type="SAM" id="Phobius"/>
    </source>
</evidence>
<comment type="caution">
    <text evidence="2">The sequence shown here is derived from an EMBL/GenBank/DDBJ whole genome shotgun (WGS) entry which is preliminary data.</text>
</comment>
<feature type="transmembrane region" description="Helical" evidence="1">
    <location>
        <begin position="20"/>
        <end position="41"/>
    </location>
</feature>
<keyword evidence="1" id="KW-0812">Transmembrane</keyword>
<dbReference type="Proteomes" id="UP000177565">
    <property type="component" value="Unassembled WGS sequence"/>
</dbReference>
<keyword evidence="1" id="KW-1133">Transmembrane helix</keyword>
<dbReference type="EMBL" id="MHRQ01000015">
    <property type="protein sequence ID" value="OHA26863.1"/>
    <property type="molecule type" value="Genomic_DNA"/>
</dbReference>